<dbReference type="AlphaFoldDB" id="A0A2P5BB68"/>
<accession>A0A2P5BB68</accession>
<dbReference type="Proteomes" id="UP000237000">
    <property type="component" value="Unassembled WGS sequence"/>
</dbReference>
<comment type="caution">
    <text evidence="1">The sequence shown here is derived from an EMBL/GenBank/DDBJ whole genome shotgun (WGS) entry which is preliminary data.</text>
</comment>
<sequence length="39" mass="4219">LEGFKLPSKEGLSCVRSNLKGLQAATVERKSQPFELEGA</sequence>
<evidence type="ECO:0000313" key="1">
    <source>
        <dbReference type="EMBL" id="PON46052.1"/>
    </source>
</evidence>
<protein>
    <submittedName>
        <fullName evidence="1">Uncharacterized protein</fullName>
    </submittedName>
</protein>
<name>A0A2P5BB68_TREOI</name>
<proteinExistence type="predicted"/>
<gene>
    <name evidence="1" type="ORF">TorRG33x02_326990</name>
</gene>
<evidence type="ECO:0000313" key="2">
    <source>
        <dbReference type="Proteomes" id="UP000237000"/>
    </source>
</evidence>
<reference evidence="2" key="1">
    <citation type="submission" date="2016-06" db="EMBL/GenBank/DDBJ databases">
        <title>Parallel loss of symbiosis genes in relatives of nitrogen-fixing non-legume Parasponia.</title>
        <authorList>
            <person name="Van Velzen R."/>
            <person name="Holmer R."/>
            <person name="Bu F."/>
            <person name="Rutten L."/>
            <person name="Van Zeijl A."/>
            <person name="Liu W."/>
            <person name="Santuari L."/>
            <person name="Cao Q."/>
            <person name="Sharma T."/>
            <person name="Shen D."/>
            <person name="Roswanjaya Y."/>
            <person name="Wardhani T."/>
            <person name="Kalhor M.S."/>
            <person name="Jansen J."/>
            <person name="Van den Hoogen J."/>
            <person name="Gungor B."/>
            <person name="Hartog M."/>
            <person name="Hontelez J."/>
            <person name="Verver J."/>
            <person name="Yang W.-C."/>
            <person name="Schijlen E."/>
            <person name="Repin R."/>
            <person name="Schilthuizen M."/>
            <person name="Schranz E."/>
            <person name="Heidstra R."/>
            <person name="Miyata K."/>
            <person name="Fedorova E."/>
            <person name="Kohlen W."/>
            <person name="Bisseling T."/>
            <person name="Smit S."/>
            <person name="Geurts R."/>
        </authorList>
    </citation>
    <scope>NUCLEOTIDE SEQUENCE [LARGE SCALE GENOMIC DNA]</scope>
    <source>
        <strain evidence="2">cv. RG33-2</strain>
    </source>
</reference>
<keyword evidence="2" id="KW-1185">Reference proteome</keyword>
<feature type="non-terminal residue" evidence="1">
    <location>
        <position position="1"/>
    </location>
</feature>
<organism evidence="1 2">
    <name type="scientific">Trema orientale</name>
    <name type="common">Charcoal tree</name>
    <name type="synonym">Celtis orientalis</name>
    <dbReference type="NCBI Taxonomy" id="63057"/>
    <lineage>
        <taxon>Eukaryota</taxon>
        <taxon>Viridiplantae</taxon>
        <taxon>Streptophyta</taxon>
        <taxon>Embryophyta</taxon>
        <taxon>Tracheophyta</taxon>
        <taxon>Spermatophyta</taxon>
        <taxon>Magnoliopsida</taxon>
        <taxon>eudicotyledons</taxon>
        <taxon>Gunneridae</taxon>
        <taxon>Pentapetalae</taxon>
        <taxon>rosids</taxon>
        <taxon>fabids</taxon>
        <taxon>Rosales</taxon>
        <taxon>Cannabaceae</taxon>
        <taxon>Trema</taxon>
    </lineage>
</organism>
<dbReference type="EMBL" id="JXTC01000561">
    <property type="protein sequence ID" value="PON46052.1"/>
    <property type="molecule type" value="Genomic_DNA"/>
</dbReference>
<dbReference type="InParanoid" id="A0A2P5BB68"/>